<evidence type="ECO:0000313" key="1">
    <source>
        <dbReference type="EMBL" id="KAF9645521.1"/>
    </source>
</evidence>
<reference evidence="1" key="1">
    <citation type="submission" date="2019-10" db="EMBL/GenBank/DDBJ databases">
        <authorList>
            <consortium name="DOE Joint Genome Institute"/>
            <person name="Kuo A."/>
            <person name="Miyauchi S."/>
            <person name="Kiss E."/>
            <person name="Drula E."/>
            <person name="Kohler A."/>
            <person name="Sanchez-Garcia M."/>
            <person name="Andreopoulos B."/>
            <person name="Barry K.W."/>
            <person name="Bonito G."/>
            <person name="Buee M."/>
            <person name="Carver A."/>
            <person name="Chen C."/>
            <person name="Cichocki N."/>
            <person name="Clum A."/>
            <person name="Culley D."/>
            <person name="Crous P.W."/>
            <person name="Fauchery L."/>
            <person name="Girlanda M."/>
            <person name="Hayes R."/>
            <person name="Keri Z."/>
            <person name="Labutti K."/>
            <person name="Lipzen A."/>
            <person name="Lombard V."/>
            <person name="Magnuson J."/>
            <person name="Maillard F."/>
            <person name="Morin E."/>
            <person name="Murat C."/>
            <person name="Nolan M."/>
            <person name="Ohm R."/>
            <person name="Pangilinan J."/>
            <person name="Pereira M."/>
            <person name="Perotto S."/>
            <person name="Peter M."/>
            <person name="Riley R."/>
            <person name="Sitrit Y."/>
            <person name="Stielow B."/>
            <person name="Szollosi G."/>
            <person name="Zifcakova L."/>
            <person name="Stursova M."/>
            <person name="Spatafora J.W."/>
            <person name="Tedersoo L."/>
            <person name="Vaario L.-M."/>
            <person name="Yamada A."/>
            <person name="Yan M."/>
            <person name="Wang P."/>
            <person name="Xu J."/>
            <person name="Bruns T."/>
            <person name="Baldrian P."/>
            <person name="Vilgalys R."/>
            <person name="Henrissat B."/>
            <person name="Grigoriev I.V."/>
            <person name="Hibbett D."/>
            <person name="Nagy L.G."/>
            <person name="Martin F.M."/>
        </authorList>
    </citation>
    <scope>NUCLEOTIDE SEQUENCE</scope>
    <source>
        <strain evidence="1">P2</strain>
    </source>
</reference>
<accession>A0ACB6Z7D4</accession>
<reference evidence="1" key="2">
    <citation type="journal article" date="2020" name="Nat. Commun.">
        <title>Large-scale genome sequencing of mycorrhizal fungi provides insights into the early evolution of symbiotic traits.</title>
        <authorList>
            <person name="Miyauchi S."/>
            <person name="Kiss E."/>
            <person name="Kuo A."/>
            <person name="Drula E."/>
            <person name="Kohler A."/>
            <person name="Sanchez-Garcia M."/>
            <person name="Morin E."/>
            <person name="Andreopoulos B."/>
            <person name="Barry K.W."/>
            <person name="Bonito G."/>
            <person name="Buee M."/>
            <person name="Carver A."/>
            <person name="Chen C."/>
            <person name="Cichocki N."/>
            <person name="Clum A."/>
            <person name="Culley D."/>
            <person name="Crous P.W."/>
            <person name="Fauchery L."/>
            <person name="Girlanda M."/>
            <person name="Hayes R.D."/>
            <person name="Keri Z."/>
            <person name="LaButti K."/>
            <person name="Lipzen A."/>
            <person name="Lombard V."/>
            <person name="Magnuson J."/>
            <person name="Maillard F."/>
            <person name="Murat C."/>
            <person name="Nolan M."/>
            <person name="Ohm R.A."/>
            <person name="Pangilinan J."/>
            <person name="Pereira M.F."/>
            <person name="Perotto S."/>
            <person name="Peter M."/>
            <person name="Pfister S."/>
            <person name="Riley R."/>
            <person name="Sitrit Y."/>
            <person name="Stielow J.B."/>
            <person name="Szollosi G."/>
            <person name="Zifcakova L."/>
            <person name="Stursova M."/>
            <person name="Spatafora J.W."/>
            <person name="Tedersoo L."/>
            <person name="Vaario L.M."/>
            <person name="Yamada A."/>
            <person name="Yan M."/>
            <person name="Wang P."/>
            <person name="Xu J."/>
            <person name="Bruns T."/>
            <person name="Baldrian P."/>
            <person name="Vilgalys R."/>
            <person name="Dunand C."/>
            <person name="Henrissat B."/>
            <person name="Grigoriev I.V."/>
            <person name="Hibbett D."/>
            <person name="Nagy L.G."/>
            <person name="Martin F.M."/>
        </authorList>
    </citation>
    <scope>NUCLEOTIDE SEQUENCE</scope>
    <source>
        <strain evidence="1">P2</strain>
    </source>
</reference>
<gene>
    <name evidence="1" type="ORF">BDM02DRAFT_3120140</name>
</gene>
<comment type="caution">
    <text evidence="1">The sequence shown here is derived from an EMBL/GenBank/DDBJ whole genome shotgun (WGS) entry which is preliminary data.</text>
</comment>
<dbReference type="EMBL" id="MU118088">
    <property type="protein sequence ID" value="KAF9645521.1"/>
    <property type="molecule type" value="Genomic_DNA"/>
</dbReference>
<dbReference type="Proteomes" id="UP000886501">
    <property type="component" value="Unassembled WGS sequence"/>
</dbReference>
<keyword evidence="2" id="KW-1185">Reference proteome</keyword>
<evidence type="ECO:0000313" key="2">
    <source>
        <dbReference type="Proteomes" id="UP000886501"/>
    </source>
</evidence>
<organism evidence="1 2">
    <name type="scientific">Thelephora ganbajun</name>
    <name type="common">Ganba fungus</name>
    <dbReference type="NCBI Taxonomy" id="370292"/>
    <lineage>
        <taxon>Eukaryota</taxon>
        <taxon>Fungi</taxon>
        <taxon>Dikarya</taxon>
        <taxon>Basidiomycota</taxon>
        <taxon>Agaricomycotina</taxon>
        <taxon>Agaricomycetes</taxon>
        <taxon>Thelephorales</taxon>
        <taxon>Thelephoraceae</taxon>
        <taxon>Thelephora</taxon>
    </lineage>
</organism>
<sequence length="57" mass="6348">MQAMRNTELFGGQNSSTSRVFEEFCWKPLVKASQGRQGRSWSGTSSHTGRVSTLLRA</sequence>
<name>A0ACB6Z7D4_THEGA</name>
<protein>
    <submittedName>
        <fullName evidence="1">Uncharacterized protein</fullName>
    </submittedName>
</protein>
<proteinExistence type="predicted"/>